<keyword evidence="2" id="KW-0472">Membrane</keyword>
<feature type="transmembrane region" description="Helical" evidence="2">
    <location>
        <begin position="736"/>
        <end position="760"/>
    </location>
</feature>
<accession>A0A812DET5</accession>
<evidence type="ECO:0000256" key="2">
    <source>
        <dbReference type="SAM" id="Phobius"/>
    </source>
</evidence>
<keyword evidence="2" id="KW-1133">Transmembrane helix</keyword>
<dbReference type="GO" id="GO:0035023">
    <property type="term" value="P:regulation of Rho protein signal transduction"/>
    <property type="evidence" value="ECO:0007669"/>
    <property type="project" value="TreeGrafter"/>
</dbReference>
<name>A0A812DET5_ACAPH</name>
<sequence length="812" mass="88651">MAFSPTESPVYGGDELTVTVDNLDLPSTAEFFILYTGSKERRVTRAQRINSATFQGNIPDHALEENVELEVFCKSEKDGSADYKRIGNGQFRYLNDSAHSLAKKLLDINTDQEIKLDIENEDLSTLDTRLKKSLEHITKTEGWPDDIKDKEHNNRNTLLHFAAHHGLSQVVSLVVSGISDEAIQTTNSQGKTARELALDQGHKEISDLLSDSCTRSVVKPEIMMFERNGAVVHKNHNGAISIATPHIDGDSVTSDMDLLNAIEIEMTQKEQENAESSQDKILEESTGENTEIKLSEENQPEDISQDDDAGLDITGNEEADSLKCTPVEEKVDSEMVPEEEVVIANDENEIKTDKENDAAVSNTITDIATDAAVIECVGDKESPCEVEDNVESLFEDSGEKVIEEITEEHDKDTQHLLNEKLEILEEDLEENKMGKNQDDASKTEEAIPSNVSLSFPLPSLSLTTTDTNSFVTAQETVATATDESKTDELNDFEAVLDSAATGTPSEDTSMPVSQEVSPEESHEVTAAVETPLSEEADSEIVRAEEESPNSDESTDSDSSLPLPSSPPPPPPPPPTSQEANIDNVDLHTTCSDRSFTGGDNSSLSGRISTGVTGVAFDEIVMRKHNKDKVDLGPVMGEMCILDPLLEERETSEESIGKPPMILPTSYPKKEAAFALSHSLFFSLSLSLFLSLTLSFSLSHSLFFSLSLFLSLSFSLSLFSLSLFLSSLFLLSLSPLFLSPLFSLSLFSLSPLFSLLSFSLLSLSLSSSFSSLSLSSSFSLTLFLSPLFSLSSSLSLSFLFLFSLSFSLSLSKL</sequence>
<keyword evidence="2" id="KW-0812">Transmembrane</keyword>
<dbReference type="PANTHER" id="PTHR13944:SF21">
    <property type="entry name" value="CYSTS, ISOFORM C"/>
    <property type="match status" value="1"/>
</dbReference>
<feature type="compositionally biased region" description="Acidic residues" evidence="1">
    <location>
        <begin position="298"/>
        <end position="319"/>
    </location>
</feature>
<feature type="domain" description="IPT/TIG" evidence="3">
    <location>
        <begin position="2"/>
        <end position="82"/>
    </location>
</feature>
<dbReference type="Proteomes" id="UP000597762">
    <property type="component" value="Unassembled WGS sequence"/>
</dbReference>
<dbReference type="Pfam" id="PF01833">
    <property type="entry name" value="TIG"/>
    <property type="match status" value="1"/>
</dbReference>
<reference evidence="4" key="1">
    <citation type="submission" date="2021-01" db="EMBL/GenBank/DDBJ databases">
        <authorList>
            <person name="Li R."/>
            <person name="Bekaert M."/>
        </authorList>
    </citation>
    <scope>NUCLEOTIDE SEQUENCE</scope>
    <source>
        <strain evidence="4">Farmed</strain>
    </source>
</reference>
<feature type="transmembrane region" description="Helical" evidence="2">
    <location>
        <begin position="781"/>
        <end position="805"/>
    </location>
</feature>
<dbReference type="OrthoDB" id="28045at2759"/>
<evidence type="ECO:0000313" key="5">
    <source>
        <dbReference type="Proteomes" id="UP000597762"/>
    </source>
</evidence>
<feature type="region of interest" description="Disordered" evidence="1">
    <location>
        <begin position="269"/>
        <end position="321"/>
    </location>
</feature>
<feature type="transmembrane region" description="Helical" evidence="2">
    <location>
        <begin position="707"/>
        <end position="730"/>
    </location>
</feature>
<feature type="region of interest" description="Disordered" evidence="1">
    <location>
        <begin position="500"/>
        <end position="580"/>
    </location>
</feature>
<organism evidence="4 5">
    <name type="scientific">Acanthosepion pharaonis</name>
    <name type="common">Pharaoh cuttlefish</name>
    <name type="synonym">Sepia pharaonis</name>
    <dbReference type="NCBI Taxonomy" id="158019"/>
    <lineage>
        <taxon>Eukaryota</taxon>
        <taxon>Metazoa</taxon>
        <taxon>Spiralia</taxon>
        <taxon>Lophotrochozoa</taxon>
        <taxon>Mollusca</taxon>
        <taxon>Cephalopoda</taxon>
        <taxon>Coleoidea</taxon>
        <taxon>Decapodiformes</taxon>
        <taxon>Sepiida</taxon>
        <taxon>Sepiina</taxon>
        <taxon>Sepiidae</taxon>
        <taxon>Acanthosepion</taxon>
    </lineage>
</organism>
<feature type="compositionally biased region" description="Pro residues" evidence="1">
    <location>
        <begin position="563"/>
        <end position="575"/>
    </location>
</feature>
<evidence type="ECO:0000313" key="4">
    <source>
        <dbReference type="EMBL" id="CAE1295631.1"/>
    </source>
</evidence>
<feature type="transmembrane region" description="Helical" evidence="2">
    <location>
        <begin position="671"/>
        <end position="695"/>
    </location>
</feature>
<dbReference type="PANTHER" id="PTHR13944">
    <property type="entry name" value="AGAP007712-PA"/>
    <property type="match status" value="1"/>
</dbReference>
<gene>
    <name evidence="4" type="ORF">SPHA_51027</name>
</gene>
<comment type="caution">
    <text evidence="4">The sequence shown here is derived from an EMBL/GenBank/DDBJ whole genome shotgun (WGS) entry which is preliminary data.</text>
</comment>
<feature type="region of interest" description="Disordered" evidence="1">
    <location>
        <begin position="588"/>
        <end position="607"/>
    </location>
</feature>
<keyword evidence="5" id="KW-1185">Reference proteome</keyword>
<evidence type="ECO:0000256" key="1">
    <source>
        <dbReference type="SAM" id="MobiDB-lite"/>
    </source>
</evidence>
<dbReference type="AlphaFoldDB" id="A0A812DET5"/>
<feature type="compositionally biased region" description="Basic and acidic residues" evidence="1">
    <location>
        <begin position="269"/>
        <end position="283"/>
    </location>
</feature>
<feature type="region of interest" description="Disordered" evidence="1">
    <location>
        <begin position="428"/>
        <end position="456"/>
    </location>
</feature>
<feature type="compositionally biased region" description="Basic and acidic residues" evidence="1">
    <location>
        <begin position="430"/>
        <end position="445"/>
    </location>
</feature>
<proteinExistence type="predicted"/>
<dbReference type="InterPro" id="IPR036770">
    <property type="entry name" value="Ankyrin_rpt-contain_sf"/>
</dbReference>
<dbReference type="SUPFAM" id="SSF48403">
    <property type="entry name" value="Ankyrin repeat"/>
    <property type="match status" value="1"/>
</dbReference>
<evidence type="ECO:0000259" key="3">
    <source>
        <dbReference type="Pfam" id="PF01833"/>
    </source>
</evidence>
<feature type="compositionally biased region" description="Acidic residues" evidence="1">
    <location>
        <begin position="546"/>
        <end position="555"/>
    </location>
</feature>
<dbReference type="Gene3D" id="1.25.40.20">
    <property type="entry name" value="Ankyrin repeat-containing domain"/>
    <property type="match status" value="1"/>
</dbReference>
<dbReference type="InterPro" id="IPR002909">
    <property type="entry name" value="IPT_dom"/>
</dbReference>
<protein>
    <recommendedName>
        <fullName evidence="3">IPT/TIG domain-containing protein</fullName>
    </recommendedName>
</protein>
<dbReference type="EMBL" id="CAHIKZ030003054">
    <property type="protein sequence ID" value="CAE1295631.1"/>
    <property type="molecule type" value="Genomic_DNA"/>
</dbReference>
<dbReference type="InterPro" id="IPR051632">
    <property type="entry name" value="Rho_GEF"/>
</dbReference>
<feature type="compositionally biased region" description="Polar residues" evidence="1">
    <location>
        <begin position="500"/>
        <end position="516"/>
    </location>
</feature>